<dbReference type="InterPro" id="IPR009367">
    <property type="entry name" value="Elm1-like"/>
</dbReference>
<evidence type="ECO:0000313" key="3">
    <source>
        <dbReference type="Proteomes" id="UP000198861"/>
    </source>
</evidence>
<proteinExistence type="predicted"/>
<sequence>SYRFGSAADNPYRALLALADAFVVTGESVSMLTEACLSGRPVAVFPLPVRRSWKSRLHHALERKIGVVDRAAGSRGVPRQQNKFGRFYDRLVEAGLFRRERRMEAVHLALGVTPLPGGLDRLPEMPPELLTASRTRALLAIRGVLEAGRPVFETS</sequence>
<reference evidence="1 3" key="1">
    <citation type="submission" date="2016-10" db="EMBL/GenBank/DDBJ databases">
        <authorList>
            <person name="Varghese N."/>
            <person name="Submissions S."/>
        </authorList>
    </citation>
    <scope>NUCLEOTIDE SEQUENCE [LARGE SCALE GENOMIC DNA]</scope>
    <source>
        <strain evidence="1 3">DSM 282</strain>
    </source>
</reference>
<dbReference type="Pfam" id="PF06258">
    <property type="entry name" value="Mito_fiss_Elm1"/>
    <property type="match status" value="1"/>
</dbReference>
<accession>A0A1I4JPJ9</accession>
<evidence type="ECO:0000313" key="1">
    <source>
        <dbReference type="EMBL" id="SFB65699.1"/>
    </source>
</evidence>
<dbReference type="EMBL" id="FOSX01000243">
    <property type="protein sequence ID" value="SFL68117.1"/>
    <property type="molecule type" value="Genomic_DNA"/>
</dbReference>
<protein>
    <submittedName>
        <fullName evidence="2">Fission ELM1</fullName>
    </submittedName>
</protein>
<organism evidence="2 4">
    <name type="scientific">Azotobacter beijerinckii</name>
    <dbReference type="NCBI Taxonomy" id="170623"/>
    <lineage>
        <taxon>Bacteria</taxon>
        <taxon>Pseudomonadati</taxon>
        <taxon>Pseudomonadota</taxon>
        <taxon>Gammaproteobacteria</taxon>
        <taxon>Pseudomonadales</taxon>
        <taxon>Pseudomonadaceae</taxon>
        <taxon>Azotobacter</taxon>
    </lineage>
</organism>
<dbReference type="Proteomes" id="UP000198861">
    <property type="component" value="Unassembled WGS sequence"/>
</dbReference>
<dbReference type="Proteomes" id="UP000199579">
    <property type="component" value="Unassembled WGS sequence"/>
</dbReference>
<feature type="non-terminal residue" evidence="2">
    <location>
        <position position="1"/>
    </location>
</feature>
<dbReference type="RefSeq" id="WP_175525885.1">
    <property type="nucleotide sequence ID" value="NZ_FOKJ01000235.1"/>
</dbReference>
<dbReference type="AlphaFoldDB" id="A0A1I4JPJ9"/>
<name>A0A1I4JPJ9_9GAMM</name>
<evidence type="ECO:0000313" key="4">
    <source>
        <dbReference type="Proteomes" id="UP000199579"/>
    </source>
</evidence>
<reference evidence="2 4" key="2">
    <citation type="submission" date="2016-10" db="EMBL/GenBank/DDBJ databases">
        <authorList>
            <person name="de Groot N.N."/>
        </authorList>
    </citation>
    <scope>NUCLEOTIDE SEQUENCE [LARGE SCALE GENOMIC DNA]</scope>
    <source>
        <strain evidence="2 4">DSM 381</strain>
    </source>
</reference>
<keyword evidence="3" id="KW-1185">Reference proteome</keyword>
<evidence type="ECO:0000313" key="2">
    <source>
        <dbReference type="EMBL" id="SFL68117.1"/>
    </source>
</evidence>
<dbReference type="EMBL" id="FOKJ01000235">
    <property type="protein sequence ID" value="SFB65699.1"/>
    <property type="molecule type" value="Genomic_DNA"/>
</dbReference>
<gene>
    <name evidence="1" type="ORF">SAMN04244571_04874</name>
    <name evidence="2" type="ORF">SAMN04244574_04865</name>
</gene>